<proteinExistence type="predicted"/>
<accession>A0A7X6HFR9</accession>
<dbReference type="CDD" id="cd06259">
    <property type="entry name" value="YdcF-like"/>
    <property type="match status" value="1"/>
</dbReference>
<feature type="domain" description="DUF218" evidence="2">
    <location>
        <begin position="51"/>
        <end position="164"/>
    </location>
</feature>
<keyword evidence="1" id="KW-0812">Transmembrane</keyword>
<reference evidence="3 4" key="1">
    <citation type="submission" date="2020-04" db="EMBL/GenBank/DDBJ databases">
        <title>Arthrobacter sp. nov.</title>
        <authorList>
            <person name="Liu S."/>
        </authorList>
    </citation>
    <scope>NUCLEOTIDE SEQUENCE [LARGE SCALE GENOMIC DNA]</scope>
    <source>
        <strain evidence="3 4">E918</strain>
    </source>
</reference>
<evidence type="ECO:0000313" key="4">
    <source>
        <dbReference type="Proteomes" id="UP000544090"/>
    </source>
</evidence>
<dbReference type="InterPro" id="IPR003848">
    <property type="entry name" value="DUF218"/>
</dbReference>
<comment type="caution">
    <text evidence="3">The sequence shown here is derived from an EMBL/GenBank/DDBJ whole genome shotgun (WGS) entry which is preliminary data.</text>
</comment>
<dbReference type="Pfam" id="PF02698">
    <property type="entry name" value="DUF218"/>
    <property type="match status" value="1"/>
</dbReference>
<keyword evidence="1" id="KW-0472">Membrane</keyword>
<organism evidence="3 4">
    <name type="scientific">Arthrobacter mobilis</name>
    <dbReference type="NCBI Taxonomy" id="2724944"/>
    <lineage>
        <taxon>Bacteria</taxon>
        <taxon>Bacillati</taxon>
        <taxon>Actinomycetota</taxon>
        <taxon>Actinomycetes</taxon>
        <taxon>Micrococcales</taxon>
        <taxon>Micrococcaceae</taxon>
        <taxon>Arthrobacter</taxon>
    </lineage>
</organism>
<dbReference type="Proteomes" id="UP000544090">
    <property type="component" value="Unassembled WGS sequence"/>
</dbReference>
<keyword evidence="4" id="KW-1185">Reference proteome</keyword>
<sequence>MNEPTRFRRTRAALLWLWAAAAVLLALLIMFLTASYFLFYNPPLAAAGTADAVVVLAGASSERLPVGLELMEDGAAPVLVLSHTNAPGNIYADELCQDPDQVDHPVLCFSPGVETTRGEARSVARLAADNGWDEIIVVTSRYHLTRAGYYIGQCSGVRVHKVASDPQLGPREWLGRFAEESAALASAYVRPVCAAPLQR</sequence>
<protein>
    <submittedName>
        <fullName evidence="3">YdcF family protein</fullName>
    </submittedName>
</protein>
<evidence type="ECO:0000313" key="3">
    <source>
        <dbReference type="EMBL" id="NKX55338.1"/>
    </source>
</evidence>
<evidence type="ECO:0000256" key="1">
    <source>
        <dbReference type="SAM" id="Phobius"/>
    </source>
</evidence>
<dbReference type="EMBL" id="JAAZSQ010000011">
    <property type="protein sequence ID" value="NKX55338.1"/>
    <property type="molecule type" value="Genomic_DNA"/>
</dbReference>
<evidence type="ECO:0000259" key="2">
    <source>
        <dbReference type="Pfam" id="PF02698"/>
    </source>
</evidence>
<dbReference type="RefSeq" id="WP_168486771.1">
    <property type="nucleotide sequence ID" value="NZ_JAAZSQ010000011.1"/>
</dbReference>
<dbReference type="AlphaFoldDB" id="A0A7X6HFR9"/>
<feature type="transmembrane region" description="Helical" evidence="1">
    <location>
        <begin position="12"/>
        <end position="39"/>
    </location>
</feature>
<keyword evidence="1" id="KW-1133">Transmembrane helix</keyword>
<name>A0A7X6HFR9_9MICC</name>
<gene>
    <name evidence="3" type="ORF">HGG74_12445</name>
</gene>